<dbReference type="AlphaFoldDB" id="A0A6J7G1G8"/>
<organism evidence="6">
    <name type="scientific">freshwater metagenome</name>
    <dbReference type="NCBI Taxonomy" id="449393"/>
    <lineage>
        <taxon>unclassified sequences</taxon>
        <taxon>metagenomes</taxon>
        <taxon>ecological metagenomes</taxon>
    </lineage>
</organism>
<evidence type="ECO:0000313" key="6">
    <source>
        <dbReference type="EMBL" id="CAB4901831.1"/>
    </source>
</evidence>
<dbReference type="EMBL" id="CAFAAL010000012">
    <property type="protein sequence ID" value="CAB4794650.1"/>
    <property type="molecule type" value="Genomic_DNA"/>
</dbReference>
<evidence type="ECO:0000256" key="1">
    <source>
        <dbReference type="SAM" id="Phobius"/>
    </source>
</evidence>
<sequence length="75" mass="8377">MSTDGTCPTCHRVLEAPQIASTVPTHRKVTAENLDLRQLAKGLADDDDAKAPWHFKLLVVALCIYLGWRVVQIFM</sequence>
<name>A0A6J7G1G8_9ZZZZ</name>
<reference evidence="6" key="1">
    <citation type="submission" date="2020-05" db="EMBL/GenBank/DDBJ databases">
        <authorList>
            <person name="Chiriac C."/>
            <person name="Salcher M."/>
            <person name="Ghai R."/>
            <person name="Kavagutti S V."/>
        </authorList>
    </citation>
    <scope>NUCLEOTIDE SEQUENCE</scope>
</reference>
<protein>
    <submittedName>
        <fullName evidence="6">Unannotated protein</fullName>
    </submittedName>
</protein>
<keyword evidence="1" id="KW-0812">Transmembrane</keyword>
<proteinExistence type="predicted"/>
<evidence type="ECO:0000313" key="3">
    <source>
        <dbReference type="EMBL" id="CAB4768266.1"/>
    </source>
</evidence>
<feature type="transmembrane region" description="Helical" evidence="1">
    <location>
        <begin position="53"/>
        <end position="71"/>
    </location>
</feature>
<dbReference type="EMBL" id="CAFBMF010000056">
    <property type="protein sequence ID" value="CAB4901831.1"/>
    <property type="molecule type" value="Genomic_DNA"/>
</dbReference>
<evidence type="ECO:0000313" key="4">
    <source>
        <dbReference type="EMBL" id="CAB4794650.1"/>
    </source>
</evidence>
<dbReference type="EMBL" id="CAEZZP010000029">
    <property type="protein sequence ID" value="CAB4768266.1"/>
    <property type="molecule type" value="Genomic_DNA"/>
</dbReference>
<keyword evidence="1" id="KW-1133">Transmembrane helix</keyword>
<accession>A0A6J7G1G8</accession>
<evidence type="ECO:0000313" key="5">
    <source>
        <dbReference type="EMBL" id="CAB4871570.1"/>
    </source>
</evidence>
<dbReference type="EMBL" id="CAEZYH010000027">
    <property type="protein sequence ID" value="CAB4718183.1"/>
    <property type="molecule type" value="Genomic_DNA"/>
</dbReference>
<keyword evidence="1" id="KW-0472">Membrane</keyword>
<evidence type="ECO:0000313" key="2">
    <source>
        <dbReference type="EMBL" id="CAB4718183.1"/>
    </source>
</evidence>
<gene>
    <name evidence="2" type="ORF">UFOPK2658_00834</name>
    <name evidence="3" type="ORF">UFOPK2880_00659</name>
    <name evidence="4" type="ORF">UFOPK3004_00273</name>
    <name evidence="5" type="ORF">UFOPK3304_01034</name>
    <name evidence="6" type="ORF">UFOPK3494_00980</name>
    <name evidence="7" type="ORF">UFOPK4134_00653</name>
</gene>
<dbReference type="EMBL" id="CAFBLJ010000048">
    <property type="protein sequence ID" value="CAB4871570.1"/>
    <property type="molecule type" value="Genomic_DNA"/>
</dbReference>
<dbReference type="EMBL" id="CAFBPS010000034">
    <property type="protein sequence ID" value="CAB5027102.1"/>
    <property type="molecule type" value="Genomic_DNA"/>
</dbReference>
<evidence type="ECO:0000313" key="7">
    <source>
        <dbReference type="EMBL" id="CAB5027102.1"/>
    </source>
</evidence>